<evidence type="ECO:0000259" key="8">
    <source>
        <dbReference type="PROSITE" id="PS50928"/>
    </source>
</evidence>
<evidence type="ECO:0000256" key="2">
    <source>
        <dbReference type="ARBA" id="ARBA00022448"/>
    </source>
</evidence>
<reference evidence="9 10" key="1">
    <citation type="submission" date="2016-12" db="EMBL/GenBank/DDBJ databases">
        <title>Draft genome sequences of strains Salinicola socius SMB35, Salinicola sp. MH3R3-1 and Chromohalobacter sp. SMB17 from the Verkhnekamsk potash mining region of Russia.</title>
        <authorList>
            <person name="Mavrodi D.V."/>
            <person name="Olsson B.E."/>
            <person name="Korsakova E.S."/>
            <person name="Pyankova A."/>
            <person name="Mavrodi O.V."/>
            <person name="Plotnikova E.G."/>
        </authorList>
    </citation>
    <scope>NUCLEOTIDE SEQUENCE [LARGE SCALE GENOMIC DNA]</scope>
    <source>
        <strain evidence="9 10">SMB35</strain>
    </source>
</reference>
<dbReference type="PANTHER" id="PTHR43163:SF3">
    <property type="entry name" value="PEPTIDE ABC TRANSPORTER PERMEASE PROTEIN"/>
    <property type="match status" value="1"/>
</dbReference>
<dbReference type="RefSeq" id="WP_075569982.1">
    <property type="nucleotide sequence ID" value="NZ_MSDO01000011.1"/>
</dbReference>
<comment type="similarity">
    <text evidence="7">Belongs to the binding-protein-dependent transport system permease family.</text>
</comment>
<keyword evidence="5 7" id="KW-1133">Transmembrane helix</keyword>
<dbReference type="AlphaFoldDB" id="A0A1Q8SSQ1"/>
<feature type="transmembrane region" description="Helical" evidence="7">
    <location>
        <begin position="240"/>
        <end position="262"/>
    </location>
</feature>
<comment type="caution">
    <text evidence="9">The sequence shown here is derived from an EMBL/GenBank/DDBJ whole genome shotgun (WGS) entry which is preliminary data.</text>
</comment>
<dbReference type="InterPro" id="IPR045621">
    <property type="entry name" value="BPD_transp_1_N"/>
</dbReference>
<keyword evidence="2 7" id="KW-0813">Transport</keyword>
<keyword evidence="4 7" id="KW-0812">Transmembrane</keyword>
<dbReference type="EMBL" id="MSDO01000011">
    <property type="protein sequence ID" value="OLO04426.1"/>
    <property type="molecule type" value="Genomic_DNA"/>
</dbReference>
<comment type="subcellular location">
    <subcellularLocation>
        <location evidence="1 7">Cell membrane</location>
        <topology evidence="1 7">Multi-pass membrane protein</topology>
    </subcellularLocation>
</comment>
<feature type="transmembrane region" description="Helical" evidence="7">
    <location>
        <begin position="99"/>
        <end position="122"/>
    </location>
</feature>
<evidence type="ECO:0000313" key="10">
    <source>
        <dbReference type="Proteomes" id="UP000186878"/>
    </source>
</evidence>
<dbReference type="InterPro" id="IPR035906">
    <property type="entry name" value="MetI-like_sf"/>
</dbReference>
<feature type="transmembrane region" description="Helical" evidence="7">
    <location>
        <begin position="282"/>
        <end position="308"/>
    </location>
</feature>
<keyword evidence="10" id="KW-1185">Reference proteome</keyword>
<dbReference type="GO" id="GO:0005886">
    <property type="term" value="C:plasma membrane"/>
    <property type="evidence" value="ECO:0007669"/>
    <property type="project" value="UniProtKB-SubCell"/>
</dbReference>
<evidence type="ECO:0000256" key="1">
    <source>
        <dbReference type="ARBA" id="ARBA00004651"/>
    </source>
</evidence>
<name>A0A1Q8SSQ1_9GAMM</name>
<feature type="transmembrane region" description="Helical" evidence="7">
    <location>
        <begin position="134"/>
        <end position="157"/>
    </location>
</feature>
<dbReference type="Proteomes" id="UP000186878">
    <property type="component" value="Unassembled WGS sequence"/>
</dbReference>
<dbReference type="SUPFAM" id="SSF161098">
    <property type="entry name" value="MetI-like"/>
    <property type="match status" value="1"/>
</dbReference>
<feature type="transmembrane region" description="Helical" evidence="7">
    <location>
        <begin position="9"/>
        <end position="27"/>
    </location>
</feature>
<organism evidence="9 10">
    <name type="scientific">Salinicola socius</name>
    <dbReference type="NCBI Taxonomy" id="404433"/>
    <lineage>
        <taxon>Bacteria</taxon>
        <taxon>Pseudomonadati</taxon>
        <taxon>Pseudomonadota</taxon>
        <taxon>Gammaproteobacteria</taxon>
        <taxon>Oceanospirillales</taxon>
        <taxon>Halomonadaceae</taxon>
        <taxon>Salinicola</taxon>
    </lineage>
</organism>
<dbReference type="PROSITE" id="PS50928">
    <property type="entry name" value="ABC_TM1"/>
    <property type="match status" value="1"/>
</dbReference>
<keyword evidence="6 7" id="KW-0472">Membrane</keyword>
<evidence type="ECO:0000256" key="6">
    <source>
        <dbReference type="ARBA" id="ARBA00023136"/>
    </source>
</evidence>
<evidence type="ECO:0000313" key="9">
    <source>
        <dbReference type="EMBL" id="OLO04426.1"/>
    </source>
</evidence>
<feature type="transmembrane region" description="Helical" evidence="7">
    <location>
        <begin position="177"/>
        <end position="196"/>
    </location>
</feature>
<dbReference type="Gene3D" id="1.10.3720.10">
    <property type="entry name" value="MetI-like"/>
    <property type="match status" value="1"/>
</dbReference>
<dbReference type="PANTHER" id="PTHR43163">
    <property type="entry name" value="DIPEPTIDE TRANSPORT SYSTEM PERMEASE PROTEIN DPPB-RELATED"/>
    <property type="match status" value="1"/>
</dbReference>
<evidence type="ECO:0000256" key="5">
    <source>
        <dbReference type="ARBA" id="ARBA00022989"/>
    </source>
</evidence>
<accession>A0A1Q8SSQ1</accession>
<dbReference type="Pfam" id="PF00528">
    <property type="entry name" value="BPD_transp_1"/>
    <property type="match status" value="1"/>
</dbReference>
<feature type="domain" description="ABC transmembrane type-1" evidence="8">
    <location>
        <begin position="95"/>
        <end position="305"/>
    </location>
</feature>
<dbReference type="OrthoDB" id="9805855at2"/>
<protein>
    <submittedName>
        <fullName evidence="9">Peptide ABC transporter</fullName>
    </submittedName>
</protein>
<dbReference type="Pfam" id="PF19300">
    <property type="entry name" value="BPD_transp_1_N"/>
    <property type="match status" value="1"/>
</dbReference>
<dbReference type="GO" id="GO:0055085">
    <property type="term" value="P:transmembrane transport"/>
    <property type="evidence" value="ECO:0007669"/>
    <property type="project" value="InterPro"/>
</dbReference>
<evidence type="ECO:0000256" key="4">
    <source>
        <dbReference type="ARBA" id="ARBA00022692"/>
    </source>
</evidence>
<proteinExistence type="inferred from homology"/>
<keyword evidence="3" id="KW-1003">Cell membrane</keyword>
<dbReference type="CDD" id="cd06261">
    <property type="entry name" value="TM_PBP2"/>
    <property type="match status" value="1"/>
</dbReference>
<evidence type="ECO:0000256" key="3">
    <source>
        <dbReference type="ARBA" id="ARBA00022475"/>
    </source>
</evidence>
<sequence>MFSYCLRRTLAAVPVMVVVALFVFLLLRLSPGDPAAIIAGDMATPEQLDRIRETLGLNQPIYIQFFHWSGELLRGDFGTSLMSNLPVTQLMAQRLEPTVSLALLSIALSVVVAVPMGVIAAWKHGSLIDNAIMSLSVLGFSVPVFVTGYILIKIFAIDLGWLPVQGFKRISQDGFGPFIQHAILPALMLSTIYIALIARMTRASMLDVLGEDYIRTAHAKGASEKRVLFKHALRNAGVPILEVIGTGFALMITGVVVTESVFNIPGLGRLTVDAILSRDYPVIQGLILVTSGVYVLINLAIDLSYALLDPRIRYQ</sequence>
<evidence type="ECO:0000256" key="7">
    <source>
        <dbReference type="RuleBase" id="RU363032"/>
    </source>
</evidence>
<gene>
    <name evidence="9" type="ORF">BTW07_09755</name>
</gene>
<dbReference type="InterPro" id="IPR000515">
    <property type="entry name" value="MetI-like"/>
</dbReference>
<dbReference type="STRING" id="404433.BTW07_09755"/>